<evidence type="ECO:0000256" key="9">
    <source>
        <dbReference type="ARBA" id="ARBA00023303"/>
    </source>
</evidence>
<keyword evidence="8 12" id="KW-0472">Membrane</keyword>
<keyword evidence="5 12" id="KW-1133">Transmembrane helix</keyword>
<comment type="caution">
    <text evidence="13">The sequence shown here is derived from an EMBL/GenBank/DDBJ whole genome shotgun (WGS) entry which is preliminary data.</text>
</comment>
<keyword evidence="14" id="KW-1185">Reference proteome</keyword>
<protein>
    <recommendedName>
        <fullName evidence="12">Fluoride-specific ion channel FluC</fullName>
    </recommendedName>
</protein>
<evidence type="ECO:0000256" key="8">
    <source>
        <dbReference type="ARBA" id="ARBA00023136"/>
    </source>
</evidence>
<dbReference type="NCBIfam" id="NF010791">
    <property type="entry name" value="PRK14195.1"/>
    <property type="match status" value="1"/>
</dbReference>
<dbReference type="InterPro" id="IPR003691">
    <property type="entry name" value="FluC"/>
</dbReference>
<feature type="transmembrane region" description="Helical" evidence="12">
    <location>
        <begin position="100"/>
        <end position="122"/>
    </location>
</feature>
<evidence type="ECO:0000256" key="11">
    <source>
        <dbReference type="ARBA" id="ARBA00035585"/>
    </source>
</evidence>
<keyword evidence="4 12" id="KW-0812">Transmembrane</keyword>
<dbReference type="GO" id="GO:0062054">
    <property type="term" value="F:fluoride channel activity"/>
    <property type="evidence" value="ECO:0007669"/>
    <property type="project" value="UniProtKB-UniRule"/>
</dbReference>
<dbReference type="AlphaFoldDB" id="A0A2G1QHX9"/>
<dbReference type="RefSeq" id="WP_099308359.1">
    <property type="nucleotide sequence ID" value="NZ_PDVP01000019.1"/>
</dbReference>
<dbReference type="Proteomes" id="UP000221168">
    <property type="component" value="Unassembled WGS sequence"/>
</dbReference>
<comment type="function">
    <text evidence="12">Fluoride-specific ion channel. Important for reducing fluoride concentration in the cell, thus reducing its toxicity.</text>
</comment>
<name>A0A2G1QHX9_9HYPH</name>
<evidence type="ECO:0000313" key="13">
    <source>
        <dbReference type="EMBL" id="PHP65089.1"/>
    </source>
</evidence>
<dbReference type="GO" id="GO:0005886">
    <property type="term" value="C:plasma membrane"/>
    <property type="evidence" value="ECO:0007669"/>
    <property type="project" value="UniProtKB-SubCell"/>
</dbReference>
<dbReference type="PANTHER" id="PTHR28259">
    <property type="entry name" value="FLUORIDE EXPORT PROTEIN 1-RELATED"/>
    <property type="match status" value="1"/>
</dbReference>
<dbReference type="HAMAP" id="MF_00454">
    <property type="entry name" value="FluC"/>
    <property type="match status" value="1"/>
</dbReference>
<dbReference type="GO" id="GO:0046872">
    <property type="term" value="F:metal ion binding"/>
    <property type="evidence" value="ECO:0007669"/>
    <property type="project" value="UniProtKB-KW"/>
</dbReference>
<reference evidence="13 14" key="1">
    <citation type="submission" date="2017-10" db="EMBL/GenBank/DDBJ databases">
        <title>Sedimentibacterium mangrovi gen. nov., sp. nov., a novel member of family Phyllobacteriacea isolated from mangrove sediment.</title>
        <authorList>
            <person name="Liao H."/>
            <person name="Tian Y."/>
        </authorList>
    </citation>
    <scope>NUCLEOTIDE SEQUENCE [LARGE SCALE GENOMIC DNA]</scope>
    <source>
        <strain evidence="13 14">X9-2-2</strain>
    </source>
</reference>
<comment type="subcellular location">
    <subcellularLocation>
        <location evidence="1 12">Cell membrane</location>
        <topology evidence="1 12">Multi-pass membrane protein</topology>
    </subcellularLocation>
</comment>
<evidence type="ECO:0000256" key="4">
    <source>
        <dbReference type="ARBA" id="ARBA00022692"/>
    </source>
</evidence>
<evidence type="ECO:0000256" key="2">
    <source>
        <dbReference type="ARBA" id="ARBA00022475"/>
    </source>
</evidence>
<keyword evidence="6 12" id="KW-0915">Sodium</keyword>
<comment type="activity regulation">
    <text evidence="12">Na(+) is not transported, but it plays an essential structural role and its presence is essential for fluoride channel function.</text>
</comment>
<feature type="transmembrane region" description="Helical" evidence="12">
    <location>
        <begin position="68"/>
        <end position="88"/>
    </location>
</feature>
<dbReference type="GO" id="GO:0140114">
    <property type="term" value="P:cellular detoxification of fluoride"/>
    <property type="evidence" value="ECO:0007669"/>
    <property type="project" value="UniProtKB-UniRule"/>
</dbReference>
<keyword evidence="12" id="KW-0813">Transport</keyword>
<dbReference type="PANTHER" id="PTHR28259:SF1">
    <property type="entry name" value="FLUORIDE EXPORT PROTEIN 1-RELATED"/>
    <property type="match status" value="1"/>
</dbReference>
<gene>
    <name evidence="12" type="primary">fluC</name>
    <name evidence="12" type="synonym">crcB</name>
    <name evidence="13" type="ORF">CSC94_21060</name>
</gene>
<evidence type="ECO:0000256" key="5">
    <source>
        <dbReference type="ARBA" id="ARBA00022989"/>
    </source>
</evidence>
<evidence type="ECO:0000256" key="10">
    <source>
        <dbReference type="ARBA" id="ARBA00035120"/>
    </source>
</evidence>
<accession>A0A2G1QHX9</accession>
<evidence type="ECO:0000256" key="6">
    <source>
        <dbReference type="ARBA" id="ARBA00023053"/>
    </source>
</evidence>
<dbReference type="Pfam" id="PF02537">
    <property type="entry name" value="CRCB"/>
    <property type="match status" value="1"/>
</dbReference>
<feature type="transmembrane region" description="Helical" evidence="12">
    <location>
        <begin position="38"/>
        <end position="56"/>
    </location>
</feature>
<keyword evidence="7 12" id="KW-0406">Ion transport</keyword>
<keyword evidence="12" id="KW-0479">Metal-binding</keyword>
<dbReference type="OrthoDB" id="9806299at2"/>
<sequence length="126" mass="13303">MLHTLLVALGGAIGASLRHLTGQFMMRLAGPNFPYGTITVNIVGSFVMGLFVAWLSRRAGGTSSELRLFFATGLLGGFTTFSAFSLDVATLWERGAEMTAAVYLLASVILSVAALFAGLWLARSLA</sequence>
<dbReference type="NCBIfam" id="NF010794">
    <property type="entry name" value="PRK14198.1"/>
    <property type="match status" value="1"/>
</dbReference>
<proteinExistence type="inferred from homology"/>
<evidence type="ECO:0000256" key="12">
    <source>
        <dbReference type="HAMAP-Rule" id="MF_00454"/>
    </source>
</evidence>
<keyword evidence="9 12" id="KW-0407">Ion channel</keyword>
<feature type="binding site" evidence="12">
    <location>
        <position position="76"/>
    </location>
    <ligand>
        <name>Na(+)</name>
        <dbReference type="ChEBI" id="CHEBI:29101"/>
        <note>structural</note>
    </ligand>
</feature>
<evidence type="ECO:0000313" key="14">
    <source>
        <dbReference type="Proteomes" id="UP000221168"/>
    </source>
</evidence>
<keyword evidence="3" id="KW-0997">Cell inner membrane</keyword>
<dbReference type="NCBIfam" id="NF010805">
    <property type="entry name" value="PRK14209.1"/>
    <property type="match status" value="1"/>
</dbReference>
<evidence type="ECO:0000256" key="1">
    <source>
        <dbReference type="ARBA" id="ARBA00004651"/>
    </source>
</evidence>
<comment type="catalytic activity">
    <reaction evidence="11">
        <text>fluoride(in) = fluoride(out)</text>
        <dbReference type="Rhea" id="RHEA:76159"/>
        <dbReference type="ChEBI" id="CHEBI:17051"/>
    </reaction>
    <physiologicalReaction direction="left-to-right" evidence="11">
        <dbReference type="Rhea" id="RHEA:76160"/>
    </physiologicalReaction>
</comment>
<evidence type="ECO:0000256" key="3">
    <source>
        <dbReference type="ARBA" id="ARBA00022519"/>
    </source>
</evidence>
<dbReference type="NCBIfam" id="TIGR00494">
    <property type="entry name" value="crcB"/>
    <property type="match status" value="1"/>
</dbReference>
<organism evidence="13 14">
    <name type="scientific">Zhengella mangrovi</name>
    <dbReference type="NCBI Taxonomy" id="1982044"/>
    <lineage>
        <taxon>Bacteria</taxon>
        <taxon>Pseudomonadati</taxon>
        <taxon>Pseudomonadota</taxon>
        <taxon>Alphaproteobacteria</taxon>
        <taxon>Hyphomicrobiales</taxon>
        <taxon>Notoacmeibacteraceae</taxon>
        <taxon>Zhengella</taxon>
    </lineage>
</organism>
<feature type="binding site" evidence="12">
    <location>
        <position position="79"/>
    </location>
    <ligand>
        <name>Na(+)</name>
        <dbReference type="ChEBI" id="CHEBI:29101"/>
        <note>structural</note>
    </ligand>
</feature>
<comment type="similarity">
    <text evidence="10 12">Belongs to the fluoride channel Fluc/FEX (TC 1.A.43) family.</text>
</comment>
<keyword evidence="2 12" id="KW-1003">Cell membrane</keyword>
<dbReference type="EMBL" id="PDVP01000019">
    <property type="protein sequence ID" value="PHP65089.1"/>
    <property type="molecule type" value="Genomic_DNA"/>
</dbReference>
<evidence type="ECO:0000256" key="7">
    <source>
        <dbReference type="ARBA" id="ARBA00023065"/>
    </source>
</evidence>